<accession>A0ABT9E9B8</accession>
<evidence type="ECO:0000313" key="2">
    <source>
        <dbReference type="EMBL" id="MDO9712759.1"/>
    </source>
</evidence>
<dbReference type="EMBL" id="JAUTWS010000057">
    <property type="protein sequence ID" value="MDO9712759.1"/>
    <property type="molecule type" value="Genomic_DNA"/>
</dbReference>
<dbReference type="Pfam" id="PF12680">
    <property type="entry name" value="SnoaL_2"/>
    <property type="match status" value="1"/>
</dbReference>
<protein>
    <submittedName>
        <fullName evidence="2">Nuclear transport factor 2 family protein</fullName>
    </submittedName>
</protein>
<dbReference type="RefSeq" id="WP_305107614.1">
    <property type="nucleotide sequence ID" value="NZ_JAUTWS010000057.1"/>
</dbReference>
<evidence type="ECO:0000259" key="1">
    <source>
        <dbReference type="Pfam" id="PF12680"/>
    </source>
</evidence>
<keyword evidence="3" id="KW-1185">Reference proteome</keyword>
<proteinExistence type="predicted"/>
<gene>
    <name evidence="2" type="ORF">Q7A36_30780</name>
</gene>
<organism evidence="2 3">
    <name type="scientific">Paracraurococcus lichenis</name>
    <dbReference type="NCBI Taxonomy" id="3064888"/>
    <lineage>
        <taxon>Bacteria</taxon>
        <taxon>Pseudomonadati</taxon>
        <taxon>Pseudomonadota</taxon>
        <taxon>Alphaproteobacteria</taxon>
        <taxon>Acetobacterales</taxon>
        <taxon>Roseomonadaceae</taxon>
        <taxon>Paracraurococcus</taxon>
    </lineage>
</organism>
<name>A0ABT9E9B8_9PROT</name>
<dbReference type="Gene3D" id="3.10.450.50">
    <property type="match status" value="1"/>
</dbReference>
<reference evidence="2 3" key="1">
    <citation type="submission" date="2023-08" db="EMBL/GenBank/DDBJ databases">
        <title>The draft genome sequence of Paracraurococcus sp. LOR1-02.</title>
        <authorList>
            <person name="Kingkaew E."/>
            <person name="Tanasupawat S."/>
        </authorList>
    </citation>
    <scope>NUCLEOTIDE SEQUENCE [LARGE SCALE GENOMIC DNA]</scope>
    <source>
        <strain evidence="2 3">LOR1-02</strain>
    </source>
</reference>
<dbReference type="InterPro" id="IPR037401">
    <property type="entry name" value="SnoaL-like"/>
</dbReference>
<comment type="caution">
    <text evidence="2">The sequence shown here is derived from an EMBL/GenBank/DDBJ whole genome shotgun (WGS) entry which is preliminary data.</text>
</comment>
<evidence type="ECO:0000313" key="3">
    <source>
        <dbReference type="Proteomes" id="UP001243009"/>
    </source>
</evidence>
<dbReference type="SUPFAM" id="SSF54427">
    <property type="entry name" value="NTF2-like"/>
    <property type="match status" value="1"/>
</dbReference>
<feature type="domain" description="SnoaL-like" evidence="1">
    <location>
        <begin position="11"/>
        <end position="115"/>
    </location>
</feature>
<dbReference type="InterPro" id="IPR032710">
    <property type="entry name" value="NTF2-like_dom_sf"/>
</dbReference>
<sequence>MQQSPTVKLLEAILAAFNTRDVDRVMAFFAEDCALEMPRGPDPWGSRYEGFGSVREALRGRFDGIPDITYGDDTHYIAGETGMSKWTLRGTVAATGERIEVRGCDFFEFRDGKVVKKDSYWKIVEPRRR</sequence>
<dbReference type="Proteomes" id="UP001243009">
    <property type="component" value="Unassembled WGS sequence"/>
</dbReference>